<dbReference type="EMBL" id="WPIK01000018">
    <property type="protein sequence ID" value="MVN23146.1"/>
    <property type="molecule type" value="Genomic_DNA"/>
</dbReference>
<dbReference type="Gene3D" id="3.40.50.1820">
    <property type="entry name" value="alpha/beta hydrolase"/>
    <property type="match status" value="1"/>
</dbReference>
<dbReference type="InterPro" id="IPR050266">
    <property type="entry name" value="AB_hydrolase_sf"/>
</dbReference>
<dbReference type="PANTHER" id="PTHR43798">
    <property type="entry name" value="MONOACYLGLYCEROL LIPASE"/>
    <property type="match status" value="1"/>
</dbReference>
<dbReference type="SUPFAM" id="SSF53474">
    <property type="entry name" value="alpha/beta-Hydrolases"/>
    <property type="match status" value="1"/>
</dbReference>
<evidence type="ECO:0000313" key="2">
    <source>
        <dbReference type="EMBL" id="MVN23146.1"/>
    </source>
</evidence>
<comment type="caution">
    <text evidence="2">The sequence shown here is derived from an EMBL/GenBank/DDBJ whole genome shotgun (WGS) entry which is preliminary data.</text>
</comment>
<reference evidence="2 3" key="1">
    <citation type="submission" date="2019-12" db="EMBL/GenBank/DDBJ databases">
        <title>Mucilaginibacter sp. HMF7410 genome sequencing and assembly.</title>
        <authorList>
            <person name="Kang H."/>
            <person name="Cha I."/>
            <person name="Kim H."/>
            <person name="Joh K."/>
        </authorList>
    </citation>
    <scope>NUCLEOTIDE SEQUENCE [LARGE SCALE GENOMIC DNA]</scope>
    <source>
        <strain evidence="2 3">HMF7410</strain>
    </source>
</reference>
<dbReference type="RefSeq" id="WP_157569095.1">
    <property type="nucleotide sequence ID" value="NZ_WPIK01000018.1"/>
</dbReference>
<organism evidence="2 3">
    <name type="scientific">Mucilaginibacter arboris</name>
    <dbReference type="NCBI Taxonomy" id="2682090"/>
    <lineage>
        <taxon>Bacteria</taxon>
        <taxon>Pseudomonadati</taxon>
        <taxon>Bacteroidota</taxon>
        <taxon>Sphingobacteriia</taxon>
        <taxon>Sphingobacteriales</taxon>
        <taxon>Sphingobacteriaceae</taxon>
        <taxon>Mucilaginibacter</taxon>
    </lineage>
</organism>
<dbReference type="InterPro" id="IPR000639">
    <property type="entry name" value="Epox_hydrolase-like"/>
</dbReference>
<dbReference type="InterPro" id="IPR000073">
    <property type="entry name" value="AB_hydrolase_1"/>
</dbReference>
<gene>
    <name evidence="2" type="ORF">GO621_16605</name>
</gene>
<accession>A0A7K1T0P9</accession>
<dbReference type="InterPro" id="IPR029058">
    <property type="entry name" value="AB_hydrolase_fold"/>
</dbReference>
<dbReference type="PANTHER" id="PTHR43798:SF33">
    <property type="entry name" value="HYDROLASE, PUTATIVE (AFU_ORTHOLOGUE AFUA_2G14860)-RELATED"/>
    <property type="match status" value="1"/>
</dbReference>
<evidence type="ECO:0000313" key="3">
    <source>
        <dbReference type="Proteomes" id="UP000462014"/>
    </source>
</evidence>
<dbReference type="GO" id="GO:0016787">
    <property type="term" value="F:hydrolase activity"/>
    <property type="evidence" value="ECO:0007669"/>
    <property type="project" value="UniProtKB-KW"/>
</dbReference>
<name>A0A7K1T0P9_9SPHI</name>
<protein>
    <submittedName>
        <fullName evidence="2">Alpha/beta fold hydrolase</fullName>
    </submittedName>
</protein>
<dbReference type="AlphaFoldDB" id="A0A7K1T0P9"/>
<keyword evidence="2" id="KW-0378">Hydrolase</keyword>
<sequence length="327" mass="36559">MNKLKTSLKYSTLLLITAFGRFPVSWLLSKKRGKSLKWKSPDEHCWVKCASGNEFYVEFDGPVKAQPFVLVHGLNANRKQWYYQRKYFNKAYRLVFIDLPGHGGSAVAKDLSMQTLATDLQSVLEFLKIDQPIIYGHSWGSSVLLQYCLQPGLGINAKAVVLHGGSYTNPLKTVQFSTVLKALEKPVIVPLLKLVKKAAPVFDILGRTNFTSGTSSFFARFLFFTGKQSAMQLRYAARLAPDNKTKAVTEALMQFMKLDLTAQLKTIQIPTLVIAGVYDRLNVLKCGLFIHQQIAESKLVVLKAGHQSMIEKHGKLNKALGSFIKSL</sequence>
<dbReference type="Pfam" id="PF00561">
    <property type="entry name" value="Abhydrolase_1"/>
    <property type="match status" value="1"/>
</dbReference>
<keyword evidence="3" id="KW-1185">Reference proteome</keyword>
<evidence type="ECO:0000259" key="1">
    <source>
        <dbReference type="Pfam" id="PF00561"/>
    </source>
</evidence>
<proteinExistence type="predicted"/>
<dbReference type="Proteomes" id="UP000462014">
    <property type="component" value="Unassembled WGS sequence"/>
</dbReference>
<feature type="domain" description="AB hydrolase-1" evidence="1">
    <location>
        <begin position="67"/>
        <end position="312"/>
    </location>
</feature>
<dbReference type="GO" id="GO:0016020">
    <property type="term" value="C:membrane"/>
    <property type="evidence" value="ECO:0007669"/>
    <property type="project" value="TreeGrafter"/>
</dbReference>
<dbReference type="PRINTS" id="PR00412">
    <property type="entry name" value="EPOXHYDRLASE"/>
</dbReference>